<dbReference type="InterPro" id="IPR015940">
    <property type="entry name" value="UBA"/>
</dbReference>
<dbReference type="Gene3D" id="1.10.8.10">
    <property type="entry name" value="DNA helicase RuvA subunit, C-terminal domain"/>
    <property type="match status" value="1"/>
</dbReference>
<evidence type="ECO:0000256" key="3">
    <source>
        <dbReference type="ARBA" id="ARBA00022989"/>
    </source>
</evidence>
<dbReference type="SUPFAM" id="SSF46934">
    <property type="entry name" value="UBA-like"/>
    <property type="match status" value="1"/>
</dbReference>
<dbReference type="Proteomes" id="UP000267096">
    <property type="component" value="Unassembled WGS sequence"/>
</dbReference>
<keyword evidence="4 5" id="KW-0472">Membrane</keyword>
<dbReference type="PROSITE" id="PS50030">
    <property type="entry name" value="UBA"/>
    <property type="match status" value="1"/>
</dbReference>
<sequence>MRSLTAIGELLLSKFFFDTPSVLISGVVLLYYARWIERRFGSKQFMNFIIINIIQSLILEILMFYLIHLLYGYNPSTMYFSLGPLALISALYINFVSEIPVVSYAQLFGIPFSIHNLPFVMYLQLLGVNRSSMIACVAGLLSGLCYRSLFLPIHNRFSFIPSFIAQFLQSTSNPIGWLINKFATFGENDKSGKILPVGATVERQRIDVIDDIERRLMLSQMQQLHRNQANDSDGVLQLPFLNRLFGNTGSDSSSSPSEDQIRQLMSMGFSDREMVIEALRQNRNDPSAAANQLLHQN</sequence>
<reference evidence="7 8" key="2">
    <citation type="submission" date="2018-11" db="EMBL/GenBank/DDBJ databases">
        <authorList>
            <consortium name="Pathogen Informatics"/>
        </authorList>
    </citation>
    <scope>NUCLEOTIDE SEQUENCE [LARGE SCALE GENOMIC DNA]</scope>
</reference>
<feature type="domain" description="UBA" evidence="6">
    <location>
        <begin position="255"/>
        <end position="296"/>
    </location>
</feature>
<organism evidence="9">
    <name type="scientific">Anisakis simplex</name>
    <name type="common">Herring worm</name>
    <dbReference type="NCBI Taxonomy" id="6269"/>
    <lineage>
        <taxon>Eukaryota</taxon>
        <taxon>Metazoa</taxon>
        <taxon>Ecdysozoa</taxon>
        <taxon>Nematoda</taxon>
        <taxon>Chromadorea</taxon>
        <taxon>Rhabditida</taxon>
        <taxon>Spirurina</taxon>
        <taxon>Ascaridomorpha</taxon>
        <taxon>Ascaridoidea</taxon>
        <taxon>Anisakidae</taxon>
        <taxon>Anisakis</taxon>
        <taxon>Anisakis simplex complex</taxon>
    </lineage>
</organism>
<comment type="subcellular location">
    <subcellularLocation>
        <location evidence="1">Membrane</location>
        <topology evidence="1">Multi-pass membrane protein</topology>
    </subcellularLocation>
</comment>
<accession>A0A0M3K5H1</accession>
<evidence type="ECO:0000259" key="6">
    <source>
        <dbReference type="PROSITE" id="PS50030"/>
    </source>
</evidence>
<reference evidence="9" key="1">
    <citation type="submission" date="2017-02" db="UniProtKB">
        <authorList>
            <consortium name="WormBaseParasite"/>
        </authorList>
    </citation>
    <scope>IDENTIFICATION</scope>
</reference>
<dbReference type="SUPFAM" id="SSF144091">
    <property type="entry name" value="Rhomboid-like"/>
    <property type="match status" value="1"/>
</dbReference>
<dbReference type="OrthoDB" id="272778at2759"/>
<evidence type="ECO:0000313" key="8">
    <source>
        <dbReference type="Proteomes" id="UP000267096"/>
    </source>
</evidence>
<dbReference type="Pfam" id="PF00627">
    <property type="entry name" value="UBA"/>
    <property type="match status" value="1"/>
</dbReference>
<protein>
    <submittedName>
        <fullName evidence="9">UBA domain-containing protein</fullName>
    </submittedName>
</protein>
<feature type="transmembrane region" description="Helical" evidence="5">
    <location>
        <begin position="45"/>
        <end position="71"/>
    </location>
</feature>
<evidence type="ECO:0000256" key="5">
    <source>
        <dbReference type="SAM" id="Phobius"/>
    </source>
</evidence>
<proteinExistence type="predicted"/>
<dbReference type="PANTHER" id="PTHR43066:SF21">
    <property type="entry name" value="UBIQUITIN-ASSOCIATED DOMAIN-CONTAINING PROTEIN 2"/>
    <property type="match status" value="1"/>
</dbReference>
<evidence type="ECO:0000313" key="7">
    <source>
        <dbReference type="EMBL" id="VDK55658.1"/>
    </source>
</evidence>
<dbReference type="GO" id="GO:0016020">
    <property type="term" value="C:membrane"/>
    <property type="evidence" value="ECO:0007669"/>
    <property type="project" value="UniProtKB-SubCell"/>
</dbReference>
<evidence type="ECO:0000256" key="2">
    <source>
        <dbReference type="ARBA" id="ARBA00022692"/>
    </source>
</evidence>
<dbReference type="InterPro" id="IPR009060">
    <property type="entry name" value="UBA-like_sf"/>
</dbReference>
<feature type="transmembrane region" description="Helical" evidence="5">
    <location>
        <begin position="107"/>
        <end position="125"/>
    </location>
</feature>
<name>A0A0M3K5H1_ANISI</name>
<dbReference type="SMART" id="SM00165">
    <property type="entry name" value="UBA"/>
    <property type="match status" value="1"/>
</dbReference>
<dbReference type="EMBL" id="UYRR01032443">
    <property type="protein sequence ID" value="VDK55658.1"/>
    <property type="molecule type" value="Genomic_DNA"/>
</dbReference>
<dbReference type="PANTHER" id="PTHR43066">
    <property type="entry name" value="RHOMBOID-RELATED PROTEIN"/>
    <property type="match status" value="1"/>
</dbReference>
<feature type="transmembrane region" description="Helical" evidence="5">
    <location>
        <begin position="77"/>
        <end position="95"/>
    </location>
</feature>
<evidence type="ECO:0000256" key="4">
    <source>
        <dbReference type="ARBA" id="ARBA00023136"/>
    </source>
</evidence>
<keyword evidence="3 5" id="KW-1133">Transmembrane helix</keyword>
<dbReference type="WBParaSite" id="ASIM_0001621201-mRNA-1">
    <property type="protein sequence ID" value="ASIM_0001621201-mRNA-1"/>
    <property type="gene ID" value="ASIM_0001621201"/>
</dbReference>
<dbReference type="GO" id="GO:0004252">
    <property type="term" value="F:serine-type endopeptidase activity"/>
    <property type="evidence" value="ECO:0007669"/>
    <property type="project" value="TreeGrafter"/>
</dbReference>
<dbReference type="AlphaFoldDB" id="A0A0M3K5H1"/>
<keyword evidence="2 5" id="KW-0812">Transmembrane</keyword>
<gene>
    <name evidence="7" type="ORF">ASIM_LOCUS15619</name>
</gene>
<feature type="transmembrane region" description="Helical" evidence="5">
    <location>
        <begin position="15"/>
        <end position="33"/>
    </location>
</feature>
<dbReference type="InterPro" id="IPR035952">
    <property type="entry name" value="Rhomboid-like_sf"/>
</dbReference>
<keyword evidence="8" id="KW-1185">Reference proteome</keyword>
<evidence type="ECO:0000256" key="1">
    <source>
        <dbReference type="ARBA" id="ARBA00004141"/>
    </source>
</evidence>
<evidence type="ECO:0000313" key="9">
    <source>
        <dbReference type="WBParaSite" id="ASIM_0001621201-mRNA-1"/>
    </source>
</evidence>